<keyword evidence="1" id="KW-0812">Transmembrane</keyword>
<name>A0A0A9HMV0_ARUDO</name>
<keyword evidence="1" id="KW-1133">Transmembrane helix</keyword>
<evidence type="ECO:0000256" key="1">
    <source>
        <dbReference type="SAM" id="Phobius"/>
    </source>
</evidence>
<dbReference type="AlphaFoldDB" id="A0A0A9HMV0"/>
<feature type="transmembrane region" description="Helical" evidence="1">
    <location>
        <begin position="16"/>
        <end position="41"/>
    </location>
</feature>
<reference evidence="2" key="1">
    <citation type="submission" date="2014-09" db="EMBL/GenBank/DDBJ databases">
        <authorList>
            <person name="Magalhaes I.L.F."/>
            <person name="Oliveira U."/>
            <person name="Santos F.R."/>
            <person name="Vidigal T.H.D.A."/>
            <person name="Brescovit A.D."/>
            <person name="Santos A.J."/>
        </authorList>
    </citation>
    <scope>NUCLEOTIDE SEQUENCE</scope>
    <source>
        <tissue evidence="2">Shoot tissue taken approximately 20 cm above the soil surface</tissue>
    </source>
</reference>
<sequence>MILIFLMHFQLKLNYAIIHFIFCSLDNLFFTFFSESFICLFDRA</sequence>
<evidence type="ECO:0000313" key="2">
    <source>
        <dbReference type="EMBL" id="JAE37149.1"/>
    </source>
</evidence>
<keyword evidence="1" id="KW-0472">Membrane</keyword>
<proteinExistence type="predicted"/>
<protein>
    <submittedName>
        <fullName evidence="2">Uncharacterized protein</fullName>
    </submittedName>
</protein>
<reference evidence="2" key="2">
    <citation type="journal article" date="2015" name="Data Brief">
        <title>Shoot transcriptome of the giant reed, Arundo donax.</title>
        <authorList>
            <person name="Barrero R.A."/>
            <person name="Guerrero F.D."/>
            <person name="Moolhuijzen P."/>
            <person name="Goolsby J.A."/>
            <person name="Tidwell J."/>
            <person name="Bellgard S.E."/>
            <person name="Bellgard M.I."/>
        </authorList>
    </citation>
    <scope>NUCLEOTIDE SEQUENCE</scope>
    <source>
        <tissue evidence="2">Shoot tissue taken approximately 20 cm above the soil surface</tissue>
    </source>
</reference>
<organism evidence="2">
    <name type="scientific">Arundo donax</name>
    <name type="common">Giant reed</name>
    <name type="synonym">Donax arundinaceus</name>
    <dbReference type="NCBI Taxonomy" id="35708"/>
    <lineage>
        <taxon>Eukaryota</taxon>
        <taxon>Viridiplantae</taxon>
        <taxon>Streptophyta</taxon>
        <taxon>Embryophyta</taxon>
        <taxon>Tracheophyta</taxon>
        <taxon>Spermatophyta</taxon>
        <taxon>Magnoliopsida</taxon>
        <taxon>Liliopsida</taxon>
        <taxon>Poales</taxon>
        <taxon>Poaceae</taxon>
        <taxon>PACMAD clade</taxon>
        <taxon>Arundinoideae</taxon>
        <taxon>Arundineae</taxon>
        <taxon>Arundo</taxon>
    </lineage>
</organism>
<dbReference type="EMBL" id="GBRH01160747">
    <property type="protein sequence ID" value="JAE37149.1"/>
    <property type="molecule type" value="Transcribed_RNA"/>
</dbReference>
<accession>A0A0A9HMV0</accession>